<dbReference type="InterPro" id="IPR000192">
    <property type="entry name" value="Aminotrans_V_dom"/>
</dbReference>
<dbReference type="PANTHER" id="PTHR43586">
    <property type="entry name" value="CYSTEINE DESULFURASE"/>
    <property type="match status" value="1"/>
</dbReference>
<dbReference type="Pfam" id="PF00266">
    <property type="entry name" value="Aminotran_5"/>
    <property type="match status" value="1"/>
</dbReference>
<dbReference type="FunCoup" id="A0A4R6QJ94">
    <property type="interactions" value="584"/>
</dbReference>
<keyword evidence="2" id="KW-0663">Pyridoxal phosphate</keyword>
<organism evidence="6 7">
    <name type="scientific">Roseateles toxinivorans</name>
    <dbReference type="NCBI Taxonomy" id="270368"/>
    <lineage>
        <taxon>Bacteria</taxon>
        <taxon>Pseudomonadati</taxon>
        <taxon>Pseudomonadota</taxon>
        <taxon>Betaproteobacteria</taxon>
        <taxon>Burkholderiales</taxon>
        <taxon>Sphaerotilaceae</taxon>
        <taxon>Roseateles</taxon>
    </lineage>
</organism>
<evidence type="ECO:0000259" key="5">
    <source>
        <dbReference type="Pfam" id="PF00266"/>
    </source>
</evidence>
<dbReference type="Gene3D" id="3.40.640.10">
    <property type="entry name" value="Type I PLP-dependent aspartate aminotransferase-like (Major domain)"/>
    <property type="match status" value="1"/>
</dbReference>
<comment type="cofactor">
    <cofactor evidence="1 4">
        <name>pyridoxal 5'-phosphate</name>
        <dbReference type="ChEBI" id="CHEBI:597326"/>
    </cofactor>
</comment>
<evidence type="ECO:0000313" key="6">
    <source>
        <dbReference type="EMBL" id="TDP63197.1"/>
    </source>
</evidence>
<evidence type="ECO:0000256" key="4">
    <source>
        <dbReference type="RuleBase" id="RU004504"/>
    </source>
</evidence>
<dbReference type="PANTHER" id="PTHR43586:SF24">
    <property type="entry name" value="BLR4730 PROTEIN"/>
    <property type="match status" value="1"/>
</dbReference>
<gene>
    <name evidence="6" type="ORF">DES47_105199</name>
</gene>
<dbReference type="PROSITE" id="PS00595">
    <property type="entry name" value="AA_TRANSFER_CLASS_5"/>
    <property type="match status" value="1"/>
</dbReference>
<dbReference type="AlphaFoldDB" id="A0A4R6QJ94"/>
<evidence type="ECO:0000256" key="1">
    <source>
        <dbReference type="ARBA" id="ARBA00001933"/>
    </source>
</evidence>
<comment type="similarity">
    <text evidence="3">Belongs to the class-V pyridoxal-phosphate-dependent aminotransferase family.</text>
</comment>
<dbReference type="Proteomes" id="UP000295361">
    <property type="component" value="Unassembled WGS sequence"/>
</dbReference>
<dbReference type="InterPro" id="IPR020578">
    <property type="entry name" value="Aminotrans_V_PyrdxlP_BS"/>
</dbReference>
<dbReference type="InterPro" id="IPR015422">
    <property type="entry name" value="PyrdxlP-dep_Trfase_small"/>
</dbReference>
<dbReference type="EMBL" id="SNXS01000005">
    <property type="protein sequence ID" value="TDP63197.1"/>
    <property type="molecule type" value="Genomic_DNA"/>
</dbReference>
<dbReference type="InterPro" id="IPR015424">
    <property type="entry name" value="PyrdxlP-dep_Trfase"/>
</dbReference>
<dbReference type="GO" id="GO:0016829">
    <property type="term" value="F:lyase activity"/>
    <property type="evidence" value="ECO:0007669"/>
    <property type="project" value="UniProtKB-KW"/>
</dbReference>
<dbReference type="InParanoid" id="A0A4R6QJ94"/>
<dbReference type="Gene3D" id="3.90.1150.10">
    <property type="entry name" value="Aspartate Aminotransferase, domain 1"/>
    <property type="match status" value="1"/>
</dbReference>
<reference evidence="6 7" key="1">
    <citation type="submission" date="2019-03" db="EMBL/GenBank/DDBJ databases">
        <title>Genomic Encyclopedia of Type Strains, Phase IV (KMG-IV): sequencing the most valuable type-strain genomes for metagenomic binning, comparative biology and taxonomic classification.</title>
        <authorList>
            <person name="Goeker M."/>
        </authorList>
    </citation>
    <scope>NUCLEOTIDE SEQUENCE [LARGE SCALE GENOMIC DNA]</scope>
    <source>
        <strain evidence="6 7">DSM 16998</strain>
    </source>
</reference>
<dbReference type="SUPFAM" id="SSF53383">
    <property type="entry name" value="PLP-dependent transferases"/>
    <property type="match status" value="1"/>
</dbReference>
<keyword evidence="7" id="KW-1185">Reference proteome</keyword>
<dbReference type="OrthoDB" id="9764293at2"/>
<name>A0A4R6QJ94_9BURK</name>
<evidence type="ECO:0000256" key="2">
    <source>
        <dbReference type="ARBA" id="ARBA00022898"/>
    </source>
</evidence>
<protein>
    <submittedName>
        <fullName evidence="6">Selenocysteine lyase/cysteine desulfurase</fullName>
    </submittedName>
</protein>
<dbReference type="InterPro" id="IPR015421">
    <property type="entry name" value="PyrdxlP-dep_Trfase_major"/>
</dbReference>
<proteinExistence type="inferred from homology"/>
<evidence type="ECO:0000313" key="7">
    <source>
        <dbReference type="Proteomes" id="UP000295361"/>
    </source>
</evidence>
<sequence>MLTELITGLRLQTPGLAQGLHFNNGGAGLPSQATLDAVIGQLQLEARLGPMEAAAAAQEGVDRARANAARLINASVGEIAFASSGSSALGLAVAALLSTNKPLQAGERILVGRQEWGGSLATYQRIAQRTGATVEVIPCREDGSVDPEALAPMLDARVRLVSLTWLPANGGLINDAAAIGRITRAAGVPYLIDAGQAVGQLPVDVQALGCDILKSAGRKHLRGPRGTALLYVRQALLEQLEPVFVDVQSAAWTEDQARLRSDAQMFETSESSLALTLGLGAALELATRLDLAQAFARVQRLAEQLREALRELPGITVQDLGGPGRSGLVSFTVAGIAAAEVKRRLALQNIEVGANGVPYTPLDMQARGLDGIVRATLSYLNTEDEVQRLVEALARLKS</sequence>
<comment type="caution">
    <text evidence="6">The sequence shown here is derived from an EMBL/GenBank/DDBJ whole genome shotgun (WGS) entry which is preliminary data.</text>
</comment>
<feature type="domain" description="Aminotransferase class V" evidence="5">
    <location>
        <begin position="52"/>
        <end position="389"/>
    </location>
</feature>
<evidence type="ECO:0000256" key="3">
    <source>
        <dbReference type="RuleBase" id="RU004075"/>
    </source>
</evidence>
<accession>A0A4R6QJ94</accession>
<keyword evidence="6" id="KW-0456">Lyase</keyword>